<dbReference type="InterPro" id="IPR036890">
    <property type="entry name" value="HATPase_C_sf"/>
</dbReference>
<dbReference type="AlphaFoldDB" id="A0AA41R3C4"/>
<protein>
    <recommendedName>
        <fullName evidence="2">histidine kinase</fullName>
        <ecNumber evidence="2">2.7.13.3</ecNumber>
    </recommendedName>
</protein>
<feature type="modified residue" description="4-aspartylphosphate" evidence="6">
    <location>
        <position position="60"/>
    </location>
</feature>
<dbReference type="SMART" id="SM00388">
    <property type="entry name" value="HisKA"/>
    <property type="match status" value="1"/>
</dbReference>
<evidence type="ECO:0000259" key="8">
    <source>
        <dbReference type="PROSITE" id="PS50110"/>
    </source>
</evidence>
<dbReference type="RefSeq" id="WP_246903973.1">
    <property type="nucleotide sequence ID" value="NZ_JALJRB010000005.1"/>
</dbReference>
<feature type="domain" description="Histidine kinase" evidence="7">
    <location>
        <begin position="163"/>
        <end position="386"/>
    </location>
</feature>
<dbReference type="InterPro" id="IPR004358">
    <property type="entry name" value="Sig_transdc_His_kin-like_C"/>
</dbReference>
<proteinExistence type="predicted"/>
<dbReference type="InterPro" id="IPR001789">
    <property type="entry name" value="Sig_transdc_resp-reg_receiver"/>
</dbReference>
<dbReference type="SMART" id="SM00448">
    <property type="entry name" value="REC"/>
    <property type="match status" value="1"/>
</dbReference>
<dbReference type="Pfam" id="PF02518">
    <property type="entry name" value="HATPase_c"/>
    <property type="match status" value="1"/>
</dbReference>
<dbReference type="GO" id="GO:0000155">
    <property type="term" value="F:phosphorelay sensor kinase activity"/>
    <property type="evidence" value="ECO:0007669"/>
    <property type="project" value="InterPro"/>
</dbReference>
<evidence type="ECO:0000256" key="3">
    <source>
        <dbReference type="ARBA" id="ARBA00022553"/>
    </source>
</evidence>
<dbReference type="InterPro" id="IPR003661">
    <property type="entry name" value="HisK_dim/P_dom"/>
</dbReference>
<dbReference type="InterPro" id="IPR011006">
    <property type="entry name" value="CheY-like_superfamily"/>
</dbReference>
<evidence type="ECO:0000256" key="5">
    <source>
        <dbReference type="ARBA" id="ARBA00022777"/>
    </source>
</evidence>
<evidence type="ECO:0000313" key="9">
    <source>
        <dbReference type="EMBL" id="MCJ8500150.1"/>
    </source>
</evidence>
<evidence type="ECO:0000256" key="2">
    <source>
        <dbReference type="ARBA" id="ARBA00012438"/>
    </source>
</evidence>
<dbReference type="SUPFAM" id="SSF55874">
    <property type="entry name" value="ATPase domain of HSP90 chaperone/DNA topoisomerase II/histidine kinase"/>
    <property type="match status" value="1"/>
</dbReference>
<reference evidence="9" key="1">
    <citation type="submission" date="2022-04" db="EMBL/GenBank/DDBJ databases">
        <title>Desulfatitalea alkaliphila sp. nov., a novel anaerobic sulfate-reducing bacterium isolated from terrestrial mud volcano, Taman Peninsula, Russia.</title>
        <authorList>
            <person name="Khomyakova M.A."/>
            <person name="Merkel A.Y."/>
            <person name="Slobodkin A.I."/>
        </authorList>
    </citation>
    <scope>NUCLEOTIDE SEQUENCE</scope>
    <source>
        <strain evidence="9">M08but</strain>
    </source>
</reference>
<dbReference type="SUPFAM" id="SSF52172">
    <property type="entry name" value="CheY-like"/>
    <property type="match status" value="1"/>
</dbReference>
<keyword evidence="5" id="KW-0418">Kinase</keyword>
<evidence type="ECO:0000259" key="7">
    <source>
        <dbReference type="PROSITE" id="PS50109"/>
    </source>
</evidence>
<dbReference type="PROSITE" id="PS50110">
    <property type="entry name" value="RESPONSE_REGULATORY"/>
    <property type="match status" value="1"/>
</dbReference>
<dbReference type="Gene3D" id="3.30.565.10">
    <property type="entry name" value="Histidine kinase-like ATPase, C-terminal domain"/>
    <property type="match status" value="1"/>
</dbReference>
<comment type="catalytic activity">
    <reaction evidence="1">
        <text>ATP + protein L-histidine = ADP + protein N-phospho-L-histidine.</text>
        <dbReference type="EC" id="2.7.13.3"/>
    </reaction>
</comment>
<dbReference type="PANTHER" id="PTHR43547:SF2">
    <property type="entry name" value="HYBRID SIGNAL TRANSDUCTION HISTIDINE KINASE C"/>
    <property type="match status" value="1"/>
</dbReference>
<evidence type="ECO:0000256" key="1">
    <source>
        <dbReference type="ARBA" id="ARBA00000085"/>
    </source>
</evidence>
<dbReference type="EMBL" id="JALJRB010000005">
    <property type="protein sequence ID" value="MCJ8500150.1"/>
    <property type="molecule type" value="Genomic_DNA"/>
</dbReference>
<organism evidence="9 10">
    <name type="scientific">Desulfatitalea alkaliphila</name>
    <dbReference type="NCBI Taxonomy" id="2929485"/>
    <lineage>
        <taxon>Bacteria</taxon>
        <taxon>Pseudomonadati</taxon>
        <taxon>Thermodesulfobacteriota</taxon>
        <taxon>Desulfobacteria</taxon>
        <taxon>Desulfobacterales</taxon>
        <taxon>Desulfosarcinaceae</taxon>
        <taxon>Desulfatitalea</taxon>
    </lineage>
</organism>
<dbReference type="PANTHER" id="PTHR43547">
    <property type="entry name" value="TWO-COMPONENT HISTIDINE KINASE"/>
    <property type="match status" value="1"/>
</dbReference>
<dbReference type="InterPro" id="IPR003594">
    <property type="entry name" value="HATPase_dom"/>
</dbReference>
<keyword evidence="3 6" id="KW-0597">Phosphoprotein</keyword>
<dbReference type="PROSITE" id="PS50109">
    <property type="entry name" value="HIS_KIN"/>
    <property type="match status" value="1"/>
</dbReference>
<dbReference type="Pfam" id="PF00072">
    <property type="entry name" value="Response_reg"/>
    <property type="match status" value="1"/>
</dbReference>
<keyword evidence="10" id="KW-1185">Reference proteome</keyword>
<evidence type="ECO:0000313" key="10">
    <source>
        <dbReference type="Proteomes" id="UP001165427"/>
    </source>
</evidence>
<evidence type="ECO:0000256" key="6">
    <source>
        <dbReference type="PROSITE-ProRule" id="PRU00169"/>
    </source>
</evidence>
<feature type="domain" description="Response regulatory" evidence="8">
    <location>
        <begin position="11"/>
        <end position="125"/>
    </location>
</feature>
<name>A0AA41R3C4_9BACT</name>
<sequence length="386" mass="42485">MSGDGDRNIIRVLLVDDEEDYRSVLHKRLSGRSISVVEAATGQAALDQLSVAPVDVVVMDVKMPGMDGVQTLKCIKDRYPELEVILLTGHANPQDGVEGIKMGAFDYLSKPIEIEQLVRKIRQADEKIVRARVEKEEAAFRERIKQQMVIAERLAALGTMATGVAHEINNPLAIIQESAGWLQQILGKPELRDIPRKADFEKALNRIGKAVHRARNITRQLLQAVHTQSTDLTEPVEMVAVDLQSLARESISLVEQEAQQKQIAIRLDIVEPLPVVWSEPYPLLQVLINLMTNAIHATGAGGTITLRLEGTDDRARITVLDTGCGISEEHLPRIFEPFFTTKGVGQGTGMGLYVSWGIIQKLGGTISVNSQVNQGSTFTITLPVKE</sequence>
<dbReference type="SUPFAM" id="SSF47384">
    <property type="entry name" value="Homodimeric domain of signal transducing histidine kinase"/>
    <property type="match status" value="1"/>
</dbReference>
<comment type="caution">
    <text evidence="9">The sequence shown here is derived from an EMBL/GenBank/DDBJ whole genome shotgun (WGS) entry which is preliminary data.</text>
</comment>
<dbReference type="Pfam" id="PF00512">
    <property type="entry name" value="HisKA"/>
    <property type="match status" value="1"/>
</dbReference>
<dbReference type="InterPro" id="IPR036097">
    <property type="entry name" value="HisK_dim/P_sf"/>
</dbReference>
<dbReference type="SMART" id="SM00387">
    <property type="entry name" value="HATPase_c"/>
    <property type="match status" value="1"/>
</dbReference>
<dbReference type="EC" id="2.7.13.3" evidence="2"/>
<dbReference type="Proteomes" id="UP001165427">
    <property type="component" value="Unassembled WGS sequence"/>
</dbReference>
<gene>
    <name evidence="9" type="ORF">MRX98_06150</name>
</gene>
<keyword evidence="4" id="KW-0808">Transferase</keyword>
<evidence type="ECO:0000256" key="4">
    <source>
        <dbReference type="ARBA" id="ARBA00022679"/>
    </source>
</evidence>
<dbReference type="CDD" id="cd00082">
    <property type="entry name" value="HisKA"/>
    <property type="match status" value="1"/>
</dbReference>
<dbReference type="InterPro" id="IPR005467">
    <property type="entry name" value="His_kinase_dom"/>
</dbReference>
<dbReference type="PRINTS" id="PR00344">
    <property type="entry name" value="BCTRLSENSOR"/>
</dbReference>
<accession>A0AA41R3C4</accession>
<dbReference type="Gene3D" id="3.40.50.2300">
    <property type="match status" value="1"/>
</dbReference>
<dbReference type="FunFam" id="3.30.565.10:FF:000006">
    <property type="entry name" value="Sensor histidine kinase WalK"/>
    <property type="match status" value="1"/>
</dbReference>
<dbReference type="Gene3D" id="1.10.287.130">
    <property type="match status" value="1"/>
</dbReference>